<feature type="domain" description="Carbohydrate kinase FGGY N-terminal" evidence="4">
    <location>
        <begin position="15"/>
        <end position="217"/>
    </location>
</feature>
<keyword evidence="2" id="KW-0808">Transferase</keyword>
<evidence type="ECO:0000313" key="6">
    <source>
        <dbReference type="EMBL" id="QHN33933.1"/>
    </source>
</evidence>
<accession>A0ABX6IDG2</accession>
<proteinExistence type="inferred from homology"/>
<evidence type="ECO:0000259" key="5">
    <source>
        <dbReference type="Pfam" id="PF02782"/>
    </source>
</evidence>
<protein>
    <submittedName>
        <fullName evidence="6">Sugar kinase</fullName>
    </submittedName>
</protein>
<dbReference type="InterPro" id="IPR018484">
    <property type="entry name" value="FGGY_N"/>
</dbReference>
<dbReference type="PANTHER" id="PTHR43095">
    <property type="entry name" value="SUGAR KINASE"/>
    <property type="match status" value="1"/>
</dbReference>
<organism evidence="6 7">
    <name type="scientific">Gordonia pseudamarae</name>
    <dbReference type="NCBI Taxonomy" id="2831662"/>
    <lineage>
        <taxon>Bacteria</taxon>
        <taxon>Bacillati</taxon>
        <taxon>Actinomycetota</taxon>
        <taxon>Actinomycetes</taxon>
        <taxon>Mycobacteriales</taxon>
        <taxon>Gordoniaceae</taxon>
        <taxon>Gordonia</taxon>
    </lineage>
</organism>
<dbReference type="Gene3D" id="3.30.420.40">
    <property type="match status" value="2"/>
</dbReference>
<dbReference type="EMBL" id="CP045809">
    <property type="protein sequence ID" value="QHN33933.1"/>
    <property type="molecule type" value="Genomic_DNA"/>
</dbReference>
<feature type="domain" description="Carbohydrate kinase FGGY C-terminal" evidence="5">
    <location>
        <begin position="289"/>
        <end position="450"/>
    </location>
</feature>
<keyword evidence="3 6" id="KW-0418">Kinase</keyword>
<dbReference type="GO" id="GO:0016301">
    <property type="term" value="F:kinase activity"/>
    <property type="evidence" value="ECO:0007669"/>
    <property type="project" value="UniProtKB-KW"/>
</dbReference>
<name>A0ABX6IDG2_9ACTN</name>
<evidence type="ECO:0000256" key="3">
    <source>
        <dbReference type="ARBA" id="ARBA00022777"/>
    </source>
</evidence>
<reference evidence="6" key="1">
    <citation type="journal article" date="2021" name="Nat. Microbiol.">
        <title>Cocultivation of an ultrasmall environmental parasitic bacterium with lytic ability against bacteria associated with wastewater foams.</title>
        <authorList>
            <person name="Batinovic S."/>
            <person name="Rose J.J.A."/>
            <person name="Ratcliffe J."/>
            <person name="Seviour R.J."/>
            <person name="Petrovski S."/>
        </authorList>
    </citation>
    <scope>NUCLEOTIDE SEQUENCE</scope>
    <source>
        <strain evidence="6">CON9</strain>
    </source>
</reference>
<dbReference type="RefSeq" id="WP_213246475.1">
    <property type="nucleotide sequence ID" value="NZ_CP045806.1"/>
</dbReference>
<dbReference type="SUPFAM" id="SSF53067">
    <property type="entry name" value="Actin-like ATPase domain"/>
    <property type="match status" value="2"/>
</dbReference>
<dbReference type="InterPro" id="IPR043129">
    <property type="entry name" value="ATPase_NBD"/>
</dbReference>
<dbReference type="InterPro" id="IPR050406">
    <property type="entry name" value="FGGY_Carb_Kinase"/>
</dbReference>
<dbReference type="CDD" id="cd07770">
    <property type="entry name" value="ASKHA_NBD_FGGY_GntK"/>
    <property type="match status" value="1"/>
</dbReference>
<dbReference type="Proteomes" id="UP001059836">
    <property type="component" value="Chromosome"/>
</dbReference>
<dbReference type="InterPro" id="IPR018485">
    <property type="entry name" value="FGGY_C"/>
</dbReference>
<evidence type="ECO:0000256" key="1">
    <source>
        <dbReference type="ARBA" id="ARBA00009156"/>
    </source>
</evidence>
<gene>
    <name evidence="6" type="ORF">GII31_02440</name>
</gene>
<dbReference type="PANTHER" id="PTHR43095:SF2">
    <property type="entry name" value="GLUCONOKINASE"/>
    <property type="match status" value="1"/>
</dbReference>
<evidence type="ECO:0000256" key="2">
    <source>
        <dbReference type="ARBA" id="ARBA00022679"/>
    </source>
</evidence>
<dbReference type="Pfam" id="PF02782">
    <property type="entry name" value="FGGY_C"/>
    <property type="match status" value="1"/>
</dbReference>
<evidence type="ECO:0000313" key="7">
    <source>
        <dbReference type="Proteomes" id="UP001059836"/>
    </source>
</evidence>
<keyword evidence="7" id="KW-1185">Reference proteome</keyword>
<sequence>MSKGIPLDEAEPPLVLGLDVGSTACRGALYDAHGRPIGKRVKIPHSFTAVADGTSTIDPDQVVDELSQILDVLADRVRPGLVEAVAFDSFASSLVAVDRDGTALTPCFTYADGRCAAQVEQLRAEADEHAVQQLTGTRIHSSYWPARLRWLSATRPDLTPARYLSLGDYVYRRLIGVHGTGTACASWTGLVDRRACDWSADVIDLAGISPDQLPPIHHLDDPFTPIGRAADESARRWPAIAGARWFAPVSDGLSANVGLGAADSTTIGATGATSGALRVIVDTLPAKLPPGLWCYAVSAQKWIVGGALNDVGRATDWLAGNLAADQLTDDAIRTALLAEPSETTPLVLPFFTGERSTGWAADARAIMTGVSAASSATDIYRGVVEGIALSYARIARQLRPVAPGAVKIAAGGRAATARPELFQAVSDVLGLPIEIVDAKRTTLLGTARLALDIVAPSAGPAPSIERWRPEPGQVCEPHPGRAPYYADRAERFEAVYEALITSRG</sequence>
<dbReference type="Pfam" id="PF00370">
    <property type="entry name" value="FGGY_N"/>
    <property type="match status" value="1"/>
</dbReference>
<comment type="similarity">
    <text evidence="1">Belongs to the FGGY kinase family.</text>
</comment>
<dbReference type="PIRSF" id="PIRSF000538">
    <property type="entry name" value="GlpK"/>
    <property type="match status" value="1"/>
</dbReference>
<evidence type="ECO:0000259" key="4">
    <source>
        <dbReference type="Pfam" id="PF00370"/>
    </source>
</evidence>
<dbReference type="InterPro" id="IPR000577">
    <property type="entry name" value="Carb_kinase_FGGY"/>
</dbReference>